<name>A0A1J1J987_9DIPT</name>
<accession>A0A1J1J987</accession>
<dbReference type="EMBL" id="CVRI01000075">
    <property type="protein sequence ID" value="CRL08618.1"/>
    <property type="molecule type" value="Genomic_DNA"/>
</dbReference>
<protein>
    <submittedName>
        <fullName evidence="1">CLUMA_CG021407, isoform A</fullName>
    </submittedName>
</protein>
<organism evidence="1 2">
    <name type="scientific">Clunio marinus</name>
    <dbReference type="NCBI Taxonomy" id="568069"/>
    <lineage>
        <taxon>Eukaryota</taxon>
        <taxon>Metazoa</taxon>
        <taxon>Ecdysozoa</taxon>
        <taxon>Arthropoda</taxon>
        <taxon>Hexapoda</taxon>
        <taxon>Insecta</taxon>
        <taxon>Pterygota</taxon>
        <taxon>Neoptera</taxon>
        <taxon>Endopterygota</taxon>
        <taxon>Diptera</taxon>
        <taxon>Nematocera</taxon>
        <taxon>Chironomoidea</taxon>
        <taxon>Chironomidae</taxon>
        <taxon>Clunio</taxon>
    </lineage>
</organism>
<dbReference type="AlphaFoldDB" id="A0A1J1J987"/>
<gene>
    <name evidence="1" type="ORF">CLUMA_CG021407</name>
</gene>
<evidence type="ECO:0000313" key="1">
    <source>
        <dbReference type="EMBL" id="CRL08618.1"/>
    </source>
</evidence>
<feature type="non-terminal residue" evidence="1">
    <location>
        <position position="1"/>
    </location>
</feature>
<dbReference type="Proteomes" id="UP000183832">
    <property type="component" value="Unassembled WGS sequence"/>
</dbReference>
<evidence type="ECO:0000313" key="2">
    <source>
        <dbReference type="Proteomes" id="UP000183832"/>
    </source>
</evidence>
<keyword evidence="2" id="KW-1185">Reference proteome</keyword>
<sequence length="82" mass="9861">SHEYRDYTQILKSKNYSKNKQTVKSLLDKNIELTMGSRIPNSTVCRIPKFHQYYTHSFLIHLLANIHRREFQKVLNRKLAQE</sequence>
<proteinExistence type="predicted"/>
<reference evidence="1 2" key="1">
    <citation type="submission" date="2015-04" db="EMBL/GenBank/DDBJ databases">
        <authorList>
            <person name="Syromyatnikov M.Y."/>
            <person name="Popov V.N."/>
        </authorList>
    </citation>
    <scope>NUCLEOTIDE SEQUENCE [LARGE SCALE GENOMIC DNA]</scope>
</reference>